<gene>
    <name evidence="2" type="ORF">CEP54_014438</name>
</gene>
<keyword evidence="3" id="KW-1185">Reference proteome</keyword>
<evidence type="ECO:0000256" key="1">
    <source>
        <dbReference type="SAM" id="MobiDB-lite"/>
    </source>
</evidence>
<reference evidence="2 3" key="1">
    <citation type="submission" date="2017-06" db="EMBL/GenBank/DDBJ databases">
        <title>Comparative genomic analysis of Ambrosia Fusariam Clade fungi.</title>
        <authorList>
            <person name="Stajich J.E."/>
            <person name="Carrillo J."/>
            <person name="Kijimoto T."/>
            <person name="Eskalen A."/>
            <person name="O'Donnell K."/>
            <person name="Kasson M."/>
        </authorList>
    </citation>
    <scope>NUCLEOTIDE SEQUENCE [LARGE SCALE GENOMIC DNA]</scope>
    <source>
        <strain evidence="2 3">NRRL62584</strain>
    </source>
</reference>
<name>A0A428NWF2_9HYPO</name>
<feature type="compositionally biased region" description="Basic and acidic residues" evidence="1">
    <location>
        <begin position="221"/>
        <end position="233"/>
    </location>
</feature>
<organism evidence="2 3">
    <name type="scientific">Fusarium duplospermum</name>
    <dbReference type="NCBI Taxonomy" id="1325734"/>
    <lineage>
        <taxon>Eukaryota</taxon>
        <taxon>Fungi</taxon>
        <taxon>Dikarya</taxon>
        <taxon>Ascomycota</taxon>
        <taxon>Pezizomycotina</taxon>
        <taxon>Sordariomycetes</taxon>
        <taxon>Hypocreomycetidae</taxon>
        <taxon>Hypocreales</taxon>
        <taxon>Nectriaceae</taxon>
        <taxon>Fusarium</taxon>
        <taxon>Fusarium solani species complex</taxon>
    </lineage>
</organism>
<feature type="region of interest" description="Disordered" evidence="1">
    <location>
        <begin position="436"/>
        <end position="490"/>
    </location>
</feature>
<feature type="compositionally biased region" description="Low complexity" evidence="1">
    <location>
        <begin position="111"/>
        <end position="125"/>
    </location>
</feature>
<feature type="region of interest" description="Disordered" evidence="1">
    <location>
        <begin position="104"/>
        <end position="126"/>
    </location>
</feature>
<dbReference type="EMBL" id="NKCI01000274">
    <property type="protein sequence ID" value="RSL45050.1"/>
    <property type="molecule type" value="Genomic_DNA"/>
</dbReference>
<comment type="caution">
    <text evidence="2">The sequence shown here is derived from an EMBL/GenBank/DDBJ whole genome shotgun (WGS) entry which is preliminary data.</text>
</comment>
<feature type="region of interest" description="Disordered" evidence="1">
    <location>
        <begin position="195"/>
        <end position="240"/>
    </location>
</feature>
<feature type="region of interest" description="Disordered" evidence="1">
    <location>
        <begin position="329"/>
        <end position="389"/>
    </location>
</feature>
<sequence length="490" mass="54206">MSKEKVDYIRRGRELRRFLLEHGTEENDLGFTPIDLAWMEKYSPPQESEEGEGMFPDKWVDASGCVTQSFTSTRAHWRKAMTKLDGQHGTVVQGSVEAVVDGHAPETNAEPPVQSQSPPKSSSFQAGMSTVRWAASRLGEFVQGDSRHEDLGQQEQGQSHSMAQQPDRVDGEGNVSAENAYRRGYATAPIVSPQPERTVQTPWTRPISGGQTLTGAAGPPAEEHHRHQGHYGDVHNPQQGDVSRVSECAITSNYPDNSQDWAPRYHADADEYYYEGSYQTPAPSQHSVPASFPDENICESREGHQAQEGYHPFDEWRTAAYANPALSDTRARSRQDFVQSHPQSQRGESLPLRPRITPGCNPQDNRSSFQPPPQPFSAQPFRVPNTEPRPMRFGDIPLVQWYVENRRGRLPSVTAPTCQTTGASHLYASVKAEIERRGLDVPAGDKASLSTKVKGKGRAAANPEDNEIEGETGAGKSSHGQAHSHRRTRT</sequence>
<protein>
    <submittedName>
        <fullName evidence="2">Uncharacterized protein</fullName>
    </submittedName>
</protein>
<evidence type="ECO:0000313" key="3">
    <source>
        <dbReference type="Proteomes" id="UP000288168"/>
    </source>
</evidence>
<dbReference type="Proteomes" id="UP000288168">
    <property type="component" value="Unassembled WGS sequence"/>
</dbReference>
<feature type="region of interest" description="Disordered" evidence="1">
    <location>
        <begin position="149"/>
        <end position="174"/>
    </location>
</feature>
<dbReference type="AlphaFoldDB" id="A0A428NWF2"/>
<dbReference type="OrthoDB" id="5088606at2759"/>
<feature type="compositionally biased region" description="Polar residues" evidence="1">
    <location>
        <begin position="336"/>
        <end position="347"/>
    </location>
</feature>
<proteinExistence type="predicted"/>
<evidence type="ECO:0000313" key="2">
    <source>
        <dbReference type="EMBL" id="RSL45050.1"/>
    </source>
</evidence>
<feature type="compositionally biased region" description="Polar residues" evidence="1">
    <location>
        <begin position="153"/>
        <end position="164"/>
    </location>
</feature>
<accession>A0A428NWF2</accession>
<feature type="compositionally biased region" description="Polar residues" evidence="1">
    <location>
        <begin position="195"/>
        <end position="214"/>
    </location>
</feature>